<dbReference type="InParanoid" id="A0A803YGC3"/>
<keyword evidence="2" id="KW-0812">Transmembrane</keyword>
<dbReference type="Pfam" id="PF15325">
    <property type="entry name" value="MRI"/>
    <property type="match status" value="1"/>
</dbReference>
<dbReference type="GeneTree" id="ENSGT00960000189329"/>
<feature type="compositionally biased region" description="Basic and acidic residues" evidence="1">
    <location>
        <begin position="136"/>
        <end position="146"/>
    </location>
</feature>
<dbReference type="GO" id="GO:2001033">
    <property type="term" value="P:negative regulation of double-strand break repair via nonhomologous end joining"/>
    <property type="evidence" value="ECO:0007669"/>
    <property type="project" value="InterPro"/>
</dbReference>
<reference evidence="3" key="2">
    <citation type="submission" date="2025-08" db="UniProtKB">
        <authorList>
            <consortium name="Ensembl"/>
        </authorList>
    </citation>
    <scope>IDENTIFICATION</scope>
</reference>
<feature type="transmembrane region" description="Helical" evidence="2">
    <location>
        <begin position="14"/>
        <end position="31"/>
    </location>
</feature>
<dbReference type="Proteomes" id="UP000001645">
    <property type="component" value="Chromosome 1"/>
</dbReference>
<dbReference type="InterPro" id="IPR028278">
    <property type="entry name" value="MRI"/>
</dbReference>
<evidence type="ECO:0000313" key="3">
    <source>
        <dbReference type="Ensembl" id="ENSMGAP00000030820.1"/>
    </source>
</evidence>
<proteinExistence type="predicted"/>
<organism evidence="3 4">
    <name type="scientific">Meleagris gallopavo</name>
    <name type="common">Wild turkey</name>
    <dbReference type="NCBI Taxonomy" id="9103"/>
    <lineage>
        <taxon>Eukaryota</taxon>
        <taxon>Metazoa</taxon>
        <taxon>Chordata</taxon>
        <taxon>Craniata</taxon>
        <taxon>Vertebrata</taxon>
        <taxon>Euteleostomi</taxon>
        <taxon>Archelosauria</taxon>
        <taxon>Archosauria</taxon>
        <taxon>Dinosauria</taxon>
        <taxon>Saurischia</taxon>
        <taxon>Theropoda</taxon>
        <taxon>Coelurosauria</taxon>
        <taxon>Aves</taxon>
        <taxon>Neognathae</taxon>
        <taxon>Galloanserae</taxon>
        <taxon>Galliformes</taxon>
        <taxon>Phasianidae</taxon>
        <taxon>Meleagridinae</taxon>
        <taxon>Meleagris</taxon>
    </lineage>
</organism>
<evidence type="ECO:0000256" key="1">
    <source>
        <dbReference type="SAM" id="MobiDB-lite"/>
    </source>
</evidence>
<sequence>MDGSNWKSQCRNRVLFRFNIFCFVLLLFFLIKRRYSLAFDSCALFIYCCKVWRMAEAEMCQEQAPVWRKDYFAELVDVALGVLAEVSPRLPFTPSAAQVEQELQAAPSQAPGGTASMEEGSNRSPGPPSSSGASTDAERTGLDDSDDDALKYVREIFFT</sequence>
<accession>A0A803YGC3</accession>
<keyword evidence="2" id="KW-1133">Transmembrane helix</keyword>
<reference evidence="3" key="3">
    <citation type="submission" date="2025-09" db="UniProtKB">
        <authorList>
            <consortium name="Ensembl"/>
        </authorList>
    </citation>
    <scope>IDENTIFICATION</scope>
</reference>
<evidence type="ECO:0000256" key="2">
    <source>
        <dbReference type="SAM" id="Phobius"/>
    </source>
</evidence>
<evidence type="ECO:0000313" key="4">
    <source>
        <dbReference type="Proteomes" id="UP000001645"/>
    </source>
</evidence>
<dbReference type="AlphaFoldDB" id="A0A803YGC3"/>
<reference evidence="3 4" key="1">
    <citation type="journal article" date="2010" name="PLoS Biol.">
        <title>Multi-platform next-generation sequencing of the domestic turkey (Meleagris gallopavo): genome assembly and analysis.</title>
        <authorList>
            <person name="Dalloul R.A."/>
            <person name="Long J.A."/>
            <person name="Zimin A.V."/>
            <person name="Aslam L."/>
            <person name="Beal K."/>
            <person name="Blomberg L.A."/>
            <person name="Bouffard P."/>
            <person name="Burt D.W."/>
            <person name="Crasta O."/>
            <person name="Crooijmans R.P."/>
            <person name="Cooper K."/>
            <person name="Coulombe R.A."/>
            <person name="De S."/>
            <person name="Delany M.E."/>
            <person name="Dodgson J.B."/>
            <person name="Dong J.J."/>
            <person name="Evans C."/>
            <person name="Frederickson K.M."/>
            <person name="Flicek P."/>
            <person name="Florea L."/>
            <person name="Folkerts O."/>
            <person name="Groenen M.A."/>
            <person name="Harkins T.T."/>
            <person name="Herrero J."/>
            <person name="Hoffmann S."/>
            <person name="Megens H.J."/>
            <person name="Jiang A."/>
            <person name="de Jong P."/>
            <person name="Kaiser P."/>
            <person name="Kim H."/>
            <person name="Kim K.W."/>
            <person name="Kim S."/>
            <person name="Langenberger D."/>
            <person name="Lee M.K."/>
            <person name="Lee T."/>
            <person name="Mane S."/>
            <person name="Marcais G."/>
            <person name="Marz M."/>
            <person name="McElroy A.P."/>
            <person name="Modise T."/>
            <person name="Nefedov M."/>
            <person name="Notredame C."/>
            <person name="Paton I.R."/>
            <person name="Payne W.S."/>
            <person name="Pertea G."/>
            <person name="Prickett D."/>
            <person name="Puiu D."/>
            <person name="Qioa D."/>
            <person name="Raineri E."/>
            <person name="Ruffier M."/>
            <person name="Salzberg S.L."/>
            <person name="Schatz M.C."/>
            <person name="Scheuring C."/>
            <person name="Schmidt C.J."/>
            <person name="Schroeder S."/>
            <person name="Searle S.M."/>
            <person name="Smith E.J."/>
            <person name="Smith J."/>
            <person name="Sonstegard T.S."/>
            <person name="Stadler P.F."/>
            <person name="Tafer H."/>
            <person name="Tu Z.J."/>
            <person name="Van Tassell C.P."/>
            <person name="Vilella A.J."/>
            <person name="Williams K.P."/>
            <person name="Yorke J.A."/>
            <person name="Zhang L."/>
            <person name="Zhang H.B."/>
            <person name="Zhang X."/>
            <person name="Zhang Y."/>
            <person name="Reed K.M."/>
        </authorList>
    </citation>
    <scope>NUCLEOTIDE SEQUENCE [LARGE SCALE GENOMIC DNA]</scope>
</reference>
<keyword evidence="2" id="KW-0472">Membrane</keyword>
<keyword evidence="4" id="KW-1185">Reference proteome</keyword>
<dbReference type="Ensembl" id="ENSMGAT00000031424.1">
    <property type="protein sequence ID" value="ENSMGAP00000030820.1"/>
    <property type="gene ID" value="ENSMGAG00000019729.1"/>
</dbReference>
<feature type="region of interest" description="Disordered" evidence="1">
    <location>
        <begin position="99"/>
        <end position="146"/>
    </location>
</feature>
<protein>
    <submittedName>
        <fullName evidence="3">Uncharacterized protein</fullName>
    </submittedName>
</protein>
<name>A0A803YGC3_MELGA</name>